<reference evidence="7" key="1">
    <citation type="submission" date="2020-01" db="EMBL/GenBank/DDBJ databases">
        <authorList>
            <person name="Meier V. D."/>
            <person name="Meier V D."/>
        </authorList>
    </citation>
    <scope>NUCLEOTIDE SEQUENCE</scope>
    <source>
        <strain evidence="7">HLG_WM_MAG_05</strain>
    </source>
</reference>
<dbReference type="InterPro" id="IPR029095">
    <property type="entry name" value="NarX-like_N"/>
</dbReference>
<dbReference type="Gene3D" id="1.20.120.960">
    <property type="entry name" value="Histidine kinase NarX, sensor domain"/>
    <property type="match status" value="1"/>
</dbReference>
<evidence type="ECO:0000256" key="5">
    <source>
        <dbReference type="SAM" id="SignalP"/>
    </source>
</evidence>
<dbReference type="InterPro" id="IPR042295">
    <property type="entry name" value="NarX-like_N_sf"/>
</dbReference>
<evidence type="ECO:0000313" key="7">
    <source>
        <dbReference type="EMBL" id="CAA6808477.1"/>
    </source>
</evidence>
<dbReference type="GO" id="GO:0016020">
    <property type="term" value="C:membrane"/>
    <property type="evidence" value="ECO:0007669"/>
    <property type="project" value="UniProtKB-SubCell"/>
</dbReference>
<evidence type="ECO:0000259" key="6">
    <source>
        <dbReference type="Pfam" id="PF13675"/>
    </source>
</evidence>
<dbReference type="Pfam" id="PF13675">
    <property type="entry name" value="PilJ"/>
    <property type="match status" value="2"/>
</dbReference>
<dbReference type="AlphaFoldDB" id="A0A6S6SES0"/>
<feature type="signal peptide" evidence="5">
    <location>
        <begin position="1"/>
        <end position="21"/>
    </location>
</feature>
<gene>
    <name evidence="7" type="ORF">HELGO_WM13577</name>
</gene>
<dbReference type="EMBL" id="CACVAU010000029">
    <property type="protein sequence ID" value="CAA6808477.1"/>
    <property type="molecule type" value="Genomic_DNA"/>
</dbReference>
<evidence type="ECO:0000256" key="1">
    <source>
        <dbReference type="ARBA" id="ARBA00004141"/>
    </source>
</evidence>
<keyword evidence="4" id="KW-0472">Membrane</keyword>
<feature type="domain" description="NarX-like N-terminal" evidence="6">
    <location>
        <begin position="178"/>
        <end position="259"/>
    </location>
</feature>
<protein>
    <submittedName>
        <fullName evidence="7">Nitric oxide -responding transcriptional regulator Dnr (Crp/Fnr family)</fullName>
    </submittedName>
</protein>
<keyword evidence="5" id="KW-0732">Signal</keyword>
<organism evidence="7">
    <name type="scientific">uncultured Sulfurovum sp</name>
    <dbReference type="NCBI Taxonomy" id="269237"/>
    <lineage>
        <taxon>Bacteria</taxon>
        <taxon>Pseudomonadati</taxon>
        <taxon>Campylobacterota</taxon>
        <taxon>Epsilonproteobacteria</taxon>
        <taxon>Campylobacterales</taxon>
        <taxon>Sulfurovaceae</taxon>
        <taxon>Sulfurovum</taxon>
        <taxon>environmental samples</taxon>
    </lineage>
</organism>
<evidence type="ECO:0000256" key="3">
    <source>
        <dbReference type="ARBA" id="ARBA00022989"/>
    </source>
</evidence>
<feature type="chain" id="PRO_5027724579" evidence="5">
    <location>
        <begin position="22"/>
        <end position="296"/>
    </location>
</feature>
<accession>A0A6S6SES0</accession>
<name>A0A6S6SES0_9BACT</name>
<proteinExistence type="predicted"/>
<keyword evidence="2" id="KW-0812">Transmembrane</keyword>
<keyword evidence="3" id="KW-1133">Transmembrane helix</keyword>
<evidence type="ECO:0000256" key="4">
    <source>
        <dbReference type="ARBA" id="ARBA00023136"/>
    </source>
</evidence>
<comment type="subcellular location">
    <subcellularLocation>
        <location evidence="1">Membrane</location>
        <topology evidence="1">Multi-pass membrane protein</topology>
    </subcellularLocation>
</comment>
<sequence length="296" mass="34347">MNKILKTALLILVLPNTILVANNEFNFSSLVNDFMNENNSLKKSINLSGKQRMLTQKMSKLSLQIMLDIQKQDSQSKLLEEAFIYDITLKAFKEGNDTMGITKATNMKVLKQITIVEKAWKPFYGHLKNISQNMDDNKSFHYIMLKNENLLKLSDELVHHYEFSNTSENYLEKSRLRMVNVAGRQRMLTQKMTKEKLFFLQGEKTAKNNLVQSIQLFDESLTALMEGNLPQHINKATNKKIVKQLKVVSTLWQQLKPLYEKEKNSVKELSIIIESNELLLKEMNKVVHLAETEVEY</sequence>
<feature type="domain" description="NarX-like N-terminal" evidence="6">
    <location>
        <begin position="36"/>
        <end position="135"/>
    </location>
</feature>
<evidence type="ECO:0000256" key="2">
    <source>
        <dbReference type="ARBA" id="ARBA00022692"/>
    </source>
</evidence>